<dbReference type="GO" id="GO:0046421">
    <property type="term" value="F:methylisocitrate lyase activity"/>
    <property type="evidence" value="ECO:0007669"/>
    <property type="project" value="UniProtKB-UniRule"/>
</dbReference>
<dbReference type="InterPro" id="IPR040442">
    <property type="entry name" value="Pyrv_kinase-like_dom_sf"/>
</dbReference>
<feature type="binding site" evidence="11">
    <location>
        <position position="159"/>
    </location>
    <ligand>
        <name>substrate</name>
    </ligand>
</feature>
<evidence type="ECO:0000256" key="11">
    <source>
        <dbReference type="HAMAP-Rule" id="MF_01939"/>
    </source>
</evidence>
<protein>
    <recommendedName>
        <fullName evidence="10 11">2-methylisocitrate lyase</fullName>
        <shortName evidence="11">2-MIC</shortName>
        <shortName evidence="11">MICL</shortName>
        <ecNumber evidence="4 11">4.1.3.30</ecNumber>
    </recommendedName>
    <alternativeName>
        <fullName evidence="11">(2R,3S)-2-methylisocitrate lyase</fullName>
    </alternativeName>
</protein>
<feature type="binding site" evidence="11">
    <location>
        <begin position="124"/>
        <end position="125"/>
    </location>
    <ligand>
        <name>substrate</name>
    </ligand>
</feature>
<dbReference type="SUPFAM" id="SSF51621">
    <property type="entry name" value="Phosphoenolpyruvate/pyruvate domain"/>
    <property type="match status" value="1"/>
</dbReference>
<comment type="similarity">
    <text evidence="3 11 12">Belongs to the isocitrate lyase/PEP mutase superfamily. Methylisocitrate lyase family.</text>
</comment>
<dbReference type="Gene3D" id="3.20.20.60">
    <property type="entry name" value="Phosphoenolpyruvate-binding domains"/>
    <property type="match status" value="1"/>
</dbReference>
<evidence type="ECO:0000256" key="1">
    <source>
        <dbReference type="ARBA" id="ARBA00001050"/>
    </source>
</evidence>
<keyword evidence="5 11" id="KW-0479">Metal-binding</keyword>
<organism evidence="13 14">
    <name type="scientific">Legionella pneumophila</name>
    <dbReference type="NCBI Taxonomy" id="446"/>
    <lineage>
        <taxon>Bacteria</taxon>
        <taxon>Pseudomonadati</taxon>
        <taxon>Pseudomonadota</taxon>
        <taxon>Gammaproteobacteria</taxon>
        <taxon>Legionellales</taxon>
        <taxon>Legionellaceae</taxon>
        <taxon>Legionella</taxon>
    </lineage>
</organism>
<dbReference type="HAMAP" id="MF_01939">
    <property type="entry name" value="PrpB"/>
    <property type="match status" value="1"/>
</dbReference>
<feature type="binding site" evidence="11">
    <location>
        <position position="189"/>
    </location>
    <ligand>
        <name>substrate</name>
    </ligand>
</feature>
<evidence type="ECO:0000256" key="9">
    <source>
        <dbReference type="ARBA" id="ARBA00057039"/>
    </source>
</evidence>
<dbReference type="Pfam" id="PF13714">
    <property type="entry name" value="PEP_mutase"/>
    <property type="match status" value="1"/>
</dbReference>
<dbReference type="GeneID" id="57034058"/>
<dbReference type="GO" id="GO:0000287">
    <property type="term" value="F:magnesium ion binding"/>
    <property type="evidence" value="ECO:0007669"/>
    <property type="project" value="UniProtKB-UniRule"/>
</dbReference>
<dbReference type="FunFam" id="3.20.20.60:FF:000009">
    <property type="entry name" value="2-methylisocitrate lyase"/>
    <property type="match status" value="1"/>
</dbReference>
<evidence type="ECO:0000256" key="3">
    <source>
        <dbReference type="ARBA" id="ARBA00009282"/>
    </source>
</evidence>
<name>A0AAN5PI65_LEGPN</name>
<dbReference type="RefSeq" id="WP_010945814.1">
    <property type="nucleotide sequence ID" value="NZ_CCZO01000027.1"/>
</dbReference>
<evidence type="ECO:0000256" key="5">
    <source>
        <dbReference type="ARBA" id="ARBA00022723"/>
    </source>
</evidence>
<feature type="binding site" evidence="11">
    <location>
        <begin position="211"/>
        <end position="213"/>
    </location>
    <ligand>
        <name>substrate</name>
    </ligand>
</feature>
<comment type="caution">
    <text evidence="13">The sequence shown here is derived from an EMBL/GenBank/DDBJ whole genome shotgun (WGS) entry which is preliminary data.</text>
</comment>
<comment type="catalytic activity">
    <reaction evidence="1 11 12">
        <text>(2S,3R)-3-hydroxybutane-1,2,3-tricarboxylate = pyruvate + succinate</text>
        <dbReference type="Rhea" id="RHEA:16809"/>
        <dbReference type="ChEBI" id="CHEBI:15361"/>
        <dbReference type="ChEBI" id="CHEBI:30031"/>
        <dbReference type="ChEBI" id="CHEBI:57429"/>
        <dbReference type="EC" id="4.1.3.30"/>
    </reaction>
</comment>
<comment type="subunit">
    <text evidence="8 11">Homotetramer; dimer of dimers.</text>
</comment>
<feature type="binding site" evidence="11">
    <location>
        <position position="87"/>
    </location>
    <ligand>
        <name>Mg(2+)</name>
        <dbReference type="ChEBI" id="CHEBI:18420"/>
    </ligand>
</feature>
<comment type="function">
    <text evidence="12">Catalyzes the thermodynamically favored C-C bond cleavage of (2R,3S)-2-methylisocitrate to yield pyruvate and succinate.</text>
</comment>
<feature type="binding site" evidence="11">
    <location>
        <begin position="47"/>
        <end position="49"/>
    </location>
    <ligand>
        <name>substrate</name>
    </ligand>
</feature>
<reference evidence="13" key="1">
    <citation type="journal article" date="2018" name="Genome Biol.">
        <title>SKESA: strategic k-mer extension for scrupulous assemblies.</title>
        <authorList>
            <person name="Souvorov A."/>
            <person name="Agarwala R."/>
            <person name="Lipman D.J."/>
        </authorList>
    </citation>
    <scope>NUCLEOTIDE SEQUENCE</scope>
    <source>
        <strain evidence="13">AZ00058701</strain>
    </source>
</reference>
<dbReference type="Proteomes" id="UP000866496">
    <property type="component" value="Unassembled WGS sequence"/>
</dbReference>
<feature type="binding site" evidence="11">
    <location>
        <position position="89"/>
    </location>
    <ligand>
        <name>Mg(2+)</name>
        <dbReference type="ChEBI" id="CHEBI:18420"/>
    </ligand>
</feature>
<evidence type="ECO:0000256" key="7">
    <source>
        <dbReference type="ARBA" id="ARBA00023239"/>
    </source>
</evidence>
<sequence length="297" mass="32980">MSNFRYSQGKKLREALMNEKPLQVVGTINAYTALQAKRAGFHAIYLSGAGVANASYGLPDLGITTLNDVLEDVRRIMSAVDLPLLVDIDTGWGGAFSIARTIKEMIKAEAAAVHIEDQVQAKRCGHRPGKALVEKEEMIDRIKAAVDAKTDPDFVIMARTDALANEGLNKALERISAYIEAGADMIFFEGVRKLEEYQALTEQCNVPVLANITEFGVTPLFTLEELEEVGVSLALYPLSAFRAMSAAAEKVYDTIRKNGSQNDILAEMQTREELYQVLNYHFYEDKLNELFMKEKTT</sequence>
<dbReference type="GO" id="GO:0019629">
    <property type="term" value="P:propionate catabolic process, 2-methylcitrate cycle"/>
    <property type="evidence" value="ECO:0007669"/>
    <property type="project" value="UniProtKB-UniRule"/>
</dbReference>
<dbReference type="NCBIfam" id="NF008455">
    <property type="entry name" value="PRK11320.1"/>
    <property type="match status" value="1"/>
</dbReference>
<evidence type="ECO:0000256" key="10">
    <source>
        <dbReference type="ARBA" id="ARBA00073849"/>
    </source>
</evidence>
<evidence type="ECO:0000256" key="4">
    <source>
        <dbReference type="ARBA" id="ARBA00012260"/>
    </source>
</evidence>
<evidence type="ECO:0000313" key="13">
    <source>
        <dbReference type="EMBL" id="HAU1880956.1"/>
    </source>
</evidence>
<dbReference type="EC" id="4.1.3.30" evidence="4 11"/>
<accession>A0AAN5PI65</accession>
<comment type="pathway">
    <text evidence="11 12">Organic acid metabolism; propanoate degradation.</text>
</comment>
<dbReference type="EMBL" id="DACWHX010000014">
    <property type="protein sequence ID" value="HAU1880956.1"/>
    <property type="molecule type" value="Genomic_DNA"/>
</dbReference>
<proteinExistence type="inferred from homology"/>
<dbReference type="PROSITE" id="PS00161">
    <property type="entry name" value="ISOCITRATE_LYASE"/>
    <property type="match status" value="1"/>
</dbReference>
<comment type="function">
    <text evidence="11">Involved in the catabolism of short chain fatty acids (SCFA) via the 2-methylcitrate cycle (propionate degradation route). Catalyzes the thermodynamically favored C-C bond cleavage of (2R,3S)-2-methylisocitrate to yield pyruvate and succinate via an alpha-carboxy-carbanion intermediate.</text>
</comment>
<dbReference type="InterPro" id="IPR012695">
    <property type="entry name" value="PrpB"/>
</dbReference>
<comment type="function">
    <text evidence="9">Involved in the catabolism of short chain fatty acids (SCFA) via the 2-methylcitrate cycle I (propionate degradation route). Catalyzes the thermodynamically favored C-C bond cleavage of (2R,3S)-2-methylisocitrate to yield pyruvate and succinate via an alpha-carboxy-carbanion intermediate.</text>
</comment>
<evidence type="ECO:0000256" key="2">
    <source>
        <dbReference type="ARBA" id="ARBA00001946"/>
    </source>
</evidence>
<feature type="binding site" evidence="11">
    <location>
        <position position="242"/>
    </location>
    <ligand>
        <name>substrate</name>
    </ligand>
</feature>
<evidence type="ECO:0000313" key="14">
    <source>
        <dbReference type="Proteomes" id="UP000866496"/>
    </source>
</evidence>
<keyword evidence="6 11" id="KW-0460">Magnesium</keyword>
<dbReference type="PANTHER" id="PTHR42905">
    <property type="entry name" value="PHOSPHOENOLPYRUVATE CARBOXYLASE"/>
    <property type="match status" value="1"/>
</dbReference>
<dbReference type="InterPro" id="IPR039556">
    <property type="entry name" value="ICL/PEPM"/>
</dbReference>
<gene>
    <name evidence="11 13" type="primary">prpB</name>
    <name evidence="13" type="ORF">JBJ86_11985</name>
</gene>
<keyword evidence="7 11" id="KW-0456">Lyase</keyword>
<reference evidence="13" key="2">
    <citation type="submission" date="2019-10" db="EMBL/GenBank/DDBJ databases">
        <authorList>
            <consortium name="NCBI Pathogen Detection Project"/>
        </authorList>
    </citation>
    <scope>NUCLEOTIDE SEQUENCE</scope>
    <source>
        <strain evidence="13">AZ00058701</strain>
    </source>
</reference>
<dbReference type="NCBIfam" id="TIGR02317">
    <property type="entry name" value="prpB"/>
    <property type="match status" value="1"/>
</dbReference>
<dbReference type="InterPro" id="IPR018523">
    <property type="entry name" value="Isocitrate_lyase_ph_CS"/>
</dbReference>
<evidence type="ECO:0000256" key="8">
    <source>
        <dbReference type="ARBA" id="ARBA00044762"/>
    </source>
</evidence>
<evidence type="ECO:0000256" key="12">
    <source>
        <dbReference type="RuleBase" id="RU361121"/>
    </source>
</evidence>
<comment type="cofactor">
    <cofactor evidence="2 11">
        <name>Mg(2+)</name>
        <dbReference type="ChEBI" id="CHEBI:18420"/>
    </cofactor>
</comment>
<dbReference type="PANTHER" id="PTHR42905:SF5">
    <property type="entry name" value="CARBOXYVINYL-CARBOXYPHOSPHONATE PHOSPHORYLMUTASE, CHLOROPLASTIC"/>
    <property type="match status" value="1"/>
</dbReference>
<dbReference type="AlphaFoldDB" id="A0AAN5PI65"/>
<dbReference type="InterPro" id="IPR015813">
    <property type="entry name" value="Pyrv/PenolPyrv_kinase-like_dom"/>
</dbReference>
<dbReference type="CDD" id="cd00377">
    <property type="entry name" value="ICL_PEPM"/>
    <property type="match status" value="1"/>
</dbReference>
<evidence type="ECO:0000256" key="6">
    <source>
        <dbReference type="ARBA" id="ARBA00022842"/>
    </source>
</evidence>
<feature type="binding site" evidence="11">
    <location>
        <position position="271"/>
    </location>
    <ligand>
        <name>substrate</name>
    </ligand>
</feature>